<evidence type="ECO:0000256" key="4">
    <source>
        <dbReference type="ARBA" id="ARBA00022679"/>
    </source>
</evidence>
<keyword evidence="5" id="KW-0418">Kinase</keyword>
<keyword evidence="12" id="KW-1185">Reference proteome</keyword>
<evidence type="ECO:0000256" key="2">
    <source>
        <dbReference type="ARBA" id="ARBA00012438"/>
    </source>
</evidence>
<dbReference type="InterPro" id="IPR029016">
    <property type="entry name" value="GAF-like_dom_sf"/>
</dbReference>
<feature type="domain" description="PAC" evidence="10">
    <location>
        <begin position="400"/>
        <end position="452"/>
    </location>
</feature>
<keyword evidence="4" id="KW-0808">Transferase</keyword>
<dbReference type="Pfam" id="PF02518">
    <property type="entry name" value="HATPase_c"/>
    <property type="match status" value="1"/>
</dbReference>
<dbReference type="SUPFAM" id="SSF55874">
    <property type="entry name" value="ATPase domain of HSP90 chaperone/DNA topoisomerase II/histidine kinase"/>
    <property type="match status" value="1"/>
</dbReference>
<sequence>MPTPSGNLDRPQSLASKGEPLRALFESLGDPPLALLAPDGRMLLCNAGARRLFGISPDEPEGLPLAALLADPDPTIPMANQALQDTTELGFLETSCLCRRRDGSTFRARLELRALRPAAGKLEGFSLRVRPGNRDQDEAGRAQRIGRLYRVLSEINQLVVEVRDREELLQQACRLSVEQGLFAMTWIGLADHGARKVRPVACHGMDHAYLSAFSAVVNRTAEGRKLSWNAIRKGAHFVCNDIFADPRMAPIHAEARRLGYRASAIFPIHSQGRVVGTLCIFSTETGFFDAEEVGLLEKLAANLSFALEKMDQERQRMSTLSALRESEERFRATFEQAAVGLAHVSPDGHWLRVNQRLCEIVGYQEQELLELTFQEITHSEDLDADLASVQQMLAGEITTYSMDKRFIRKSGEPIWIELTVALVRELQGEPKYFIKVVEDISERKRAEEALRKRAEEMTILNRLNSRVSNSLAPTRVIEAALDDILESLQPDLALFYLLENDQLVLQQDRTSRLSFAREEAAVKQIGNCLCGLAARGKKPIFSHDIRLDSRCTLEECKQAGVRSFAALPLVSAGSLLGVLSIGWVNRVNFSDQAVFLETLASQTAIGLHNALLHDRVRRHAADLEQQVSTRTAELQESRQALIAVIHDLNRKTGELAEANRRLKEVDRLKSLFIASMSHELRTPLNSIIGFSSILLDEWAGPLNEEQKENLSSVLRSGRHLLALINDVIDVSKIEAGQLDIQYQRFNLQEVIDEAVEALSAETAAKGLRLEVESVSLEMFGDRVRLLQCLLNLLSNAVKYTNKGFVRIAATPLHDAGKVEIAVEDSGVGIREQDRSLLLEPFTRLDSPLKKRVPGTGLGLYLTRKLATEVLLGSFDFTSTEGQGSRFTLRVPISAEGA</sequence>
<dbReference type="PANTHER" id="PTHR43711">
    <property type="entry name" value="TWO-COMPONENT HISTIDINE KINASE"/>
    <property type="match status" value="1"/>
</dbReference>
<dbReference type="PROSITE" id="PS50112">
    <property type="entry name" value="PAS"/>
    <property type="match status" value="2"/>
</dbReference>
<feature type="domain" description="Histidine kinase" evidence="8">
    <location>
        <begin position="675"/>
        <end position="894"/>
    </location>
</feature>
<dbReference type="SMART" id="SM00086">
    <property type="entry name" value="PAC"/>
    <property type="match status" value="2"/>
</dbReference>
<dbReference type="InterPro" id="IPR004358">
    <property type="entry name" value="Sig_transdc_His_kin-like_C"/>
</dbReference>
<dbReference type="InterPro" id="IPR013655">
    <property type="entry name" value="PAS_fold_3"/>
</dbReference>
<evidence type="ECO:0000313" key="12">
    <source>
        <dbReference type="Proteomes" id="UP001319827"/>
    </source>
</evidence>
<dbReference type="InterPro" id="IPR000700">
    <property type="entry name" value="PAS-assoc_C"/>
</dbReference>
<dbReference type="PROSITE" id="PS50109">
    <property type="entry name" value="HIS_KIN"/>
    <property type="match status" value="1"/>
</dbReference>
<keyword evidence="6" id="KW-0902">Two-component regulatory system</keyword>
<dbReference type="SMART" id="SM00091">
    <property type="entry name" value="PAS"/>
    <property type="match status" value="2"/>
</dbReference>
<dbReference type="InterPro" id="IPR013767">
    <property type="entry name" value="PAS_fold"/>
</dbReference>
<dbReference type="Gene3D" id="3.30.450.20">
    <property type="entry name" value="PAS domain"/>
    <property type="match status" value="2"/>
</dbReference>
<accession>A0ABN6DV92</accession>
<dbReference type="EC" id="2.7.13.3" evidence="2"/>
<reference evidence="11 12" key="2">
    <citation type="journal article" date="2021" name="Int. J. Syst. Evol. Microbiol.">
        <title>Isolation and Polyphasic Characterization of Desulfuromonas versatilis sp. Nov., an Electrogenic Bacteria Capable of Versatile Metabolism Isolated from a Graphene Oxide-Reducing Enrichment Culture.</title>
        <authorList>
            <person name="Xie L."/>
            <person name="Yoshida N."/>
            <person name="Ishii S."/>
            <person name="Meng L."/>
        </authorList>
    </citation>
    <scope>NUCLEOTIDE SEQUENCE [LARGE SCALE GENOMIC DNA]</scope>
    <source>
        <strain evidence="11 12">NIT-T3</strain>
    </source>
</reference>
<evidence type="ECO:0000256" key="1">
    <source>
        <dbReference type="ARBA" id="ARBA00000085"/>
    </source>
</evidence>
<evidence type="ECO:0000259" key="9">
    <source>
        <dbReference type="PROSITE" id="PS50112"/>
    </source>
</evidence>
<dbReference type="Gene3D" id="3.30.450.40">
    <property type="match status" value="2"/>
</dbReference>
<dbReference type="CDD" id="cd00082">
    <property type="entry name" value="HisKA"/>
    <property type="match status" value="1"/>
</dbReference>
<dbReference type="SMART" id="SM00387">
    <property type="entry name" value="HATPase_c"/>
    <property type="match status" value="1"/>
</dbReference>
<dbReference type="SUPFAM" id="SSF55785">
    <property type="entry name" value="PYP-like sensor domain (PAS domain)"/>
    <property type="match status" value="2"/>
</dbReference>
<dbReference type="Pfam" id="PF00989">
    <property type="entry name" value="PAS"/>
    <property type="match status" value="1"/>
</dbReference>
<dbReference type="Pfam" id="PF00512">
    <property type="entry name" value="HisKA"/>
    <property type="match status" value="1"/>
</dbReference>
<dbReference type="CDD" id="cd00130">
    <property type="entry name" value="PAS"/>
    <property type="match status" value="2"/>
</dbReference>
<dbReference type="Proteomes" id="UP001319827">
    <property type="component" value="Chromosome"/>
</dbReference>
<dbReference type="InterPro" id="IPR050736">
    <property type="entry name" value="Sensor_HK_Regulatory"/>
</dbReference>
<evidence type="ECO:0000313" key="11">
    <source>
        <dbReference type="EMBL" id="BCR03429.1"/>
    </source>
</evidence>
<dbReference type="InterPro" id="IPR003018">
    <property type="entry name" value="GAF"/>
</dbReference>
<dbReference type="InterPro" id="IPR036097">
    <property type="entry name" value="HisK_dim/P_sf"/>
</dbReference>
<feature type="domain" description="PAS" evidence="9">
    <location>
        <begin position="17"/>
        <end position="90"/>
    </location>
</feature>
<dbReference type="NCBIfam" id="TIGR00229">
    <property type="entry name" value="sensory_box"/>
    <property type="match status" value="2"/>
</dbReference>
<dbReference type="PANTHER" id="PTHR43711:SF1">
    <property type="entry name" value="HISTIDINE KINASE 1"/>
    <property type="match status" value="1"/>
</dbReference>
<keyword evidence="7" id="KW-0175">Coiled coil</keyword>
<dbReference type="InterPro" id="IPR001610">
    <property type="entry name" value="PAC"/>
</dbReference>
<keyword evidence="3" id="KW-0597">Phosphoprotein</keyword>
<protein>
    <recommendedName>
        <fullName evidence="2">histidine kinase</fullName>
        <ecNumber evidence="2">2.7.13.3</ecNumber>
    </recommendedName>
</protein>
<dbReference type="SMART" id="SM00065">
    <property type="entry name" value="GAF"/>
    <property type="match status" value="2"/>
</dbReference>
<reference evidence="11 12" key="1">
    <citation type="journal article" date="2016" name="C (Basel)">
        <title>Selective Growth of and Electricity Production by Marine Exoelectrogenic Bacteria in Self-Aggregated Hydrogel of Microbially Reduced Graphene Oxide.</title>
        <authorList>
            <person name="Yoshida N."/>
            <person name="Goto Y."/>
            <person name="Miyata Y."/>
        </authorList>
    </citation>
    <scope>NUCLEOTIDE SEQUENCE [LARGE SCALE GENOMIC DNA]</scope>
    <source>
        <strain evidence="11 12">NIT-T3</strain>
    </source>
</reference>
<dbReference type="RefSeq" id="WP_221250902.1">
    <property type="nucleotide sequence ID" value="NZ_AP024355.1"/>
</dbReference>
<dbReference type="SUPFAM" id="SSF47384">
    <property type="entry name" value="Homodimeric domain of signal transducing histidine kinase"/>
    <property type="match status" value="1"/>
</dbReference>
<gene>
    <name evidence="11" type="ORF">DESUT3_04980</name>
</gene>
<dbReference type="SMART" id="SM00388">
    <property type="entry name" value="HisKA"/>
    <property type="match status" value="1"/>
</dbReference>
<dbReference type="InterPro" id="IPR003661">
    <property type="entry name" value="HisK_dim/P_dom"/>
</dbReference>
<dbReference type="SUPFAM" id="SSF55781">
    <property type="entry name" value="GAF domain-like"/>
    <property type="match status" value="2"/>
</dbReference>
<comment type="catalytic activity">
    <reaction evidence="1">
        <text>ATP + protein L-histidine = ADP + protein N-phospho-L-histidine.</text>
        <dbReference type="EC" id="2.7.13.3"/>
    </reaction>
</comment>
<evidence type="ECO:0000256" key="3">
    <source>
        <dbReference type="ARBA" id="ARBA00022553"/>
    </source>
</evidence>
<evidence type="ECO:0000256" key="6">
    <source>
        <dbReference type="ARBA" id="ARBA00023012"/>
    </source>
</evidence>
<name>A0ABN6DV92_9BACT</name>
<evidence type="ECO:0000259" key="10">
    <source>
        <dbReference type="PROSITE" id="PS50113"/>
    </source>
</evidence>
<dbReference type="InterPro" id="IPR035965">
    <property type="entry name" value="PAS-like_dom_sf"/>
</dbReference>
<proteinExistence type="predicted"/>
<dbReference type="Gene3D" id="1.10.287.130">
    <property type="match status" value="1"/>
</dbReference>
<dbReference type="InterPro" id="IPR003594">
    <property type="entry name" value="HATPase_dom"/>
</dbReference>
<dbReference type="InterPro" id="IPR036890">
    <property type="entry name" value="HATPase_C_sf"/>
</dbReference>
<dbReference type="Gene3D" id="3.30.565.10">
    <property type="entry name" value="Histidine kinase-like ATPase, C-terminal domain"/>
    <property type="match status" value="1"/>
</dbReference>
<dbReference type="PROSITE" id="PS50113">
    <property type="entry name" value="PAC"/>
    <property type="match status" value="1"/>
</dbReference>
<dbReference type="InterPro" id="IPR005467">
    <property type="entry name" value="His_kinase_dom"/>
</dbReference>
<feature type="coiled-coil region" evidence="7">
    <location>
        <begin position="620"/>
        <end position="668"/>
    </location>
</feature>
<dbReference type="EMBL" id="AP024355">
    <property type="protein sequence ID" value="BCR03429.1"/>
    <property type="molecule type" value="Genomic_DNA"/>
</dbReference>
<feature type="domain" description="PAS" evidence="9">
    <location>
        <begin position="326"/>
        <end position="396"/>
    </location>
</feature>
<dbReference type="Pfam" id="PF13185">
    <property type="entry name" value="GAF_2"/>
    <property type="match status" value="2"/>
</dbReference>
<dbReference type="InterPro" id="IPR000014">
    <property type="entry name" value="PAS"/>
</dbReference>
<dbReference type="PRINTS" id="PR00344">
    <property type="entry name" value="BCTRLSENSOR"/>
</dbReference>
<evidence type="ECO:0000256" key="7">
    <source>
        <dbReference type="SAM" id="Coils"/>
    </source>
</evidence>
<evidence type="ECO:0000259" key="8">
    <source>
        <dbReference type="PROSITE" id="PS50109"/>
    </source>
</evidence>
<evidence type="ECO:0000256" key="5">
    <source>
        <dbReference type="ARBA" id="ARBA00022777"/>
    </source>
</evidence>
<dbReference type="Pfam" id="PF08447">
    <property type="entry name" value="PAS_3"/>
    <property type="match status" value="1"/>
</dbReference>
<organism evidence="11 12">
    <name type="scientific">Desulfuromonas versatilis</name>
    <dbReference type="NCBI Taxonomy" id="2802975"/>
    <lineage>
        <taxon>Bacteria</taxon>
        <taxon>Pseudomonadati</taxon>
        <taxon>Thermodesulfobacteriota</taxon>
        <taxon>Desulfuromonadia</taxon>
        <taxon>Desulfuromonadales</taxon>
        <taxon>Desulfuromonadaceae</taxon>
        <taxon>Desulfuromonas</taxon>
    </lineage>
</organism>